<evidence type="ECO:0008006" key="4">
    <source>
        <dbReference type="Google" id="ProtNLM"/>
    </source>
</evidence>
<sequence>MRASIEAVSLIYSRFYFRIRCIVCSSSTKEMHKMSKRKVSTQGIALMGILMALQLILTRFLAIETPFVRISFLFIPTVIMAMIFGPVLTGAGSTLADFIGIVLFPKTAPYFPGFSVSTFVTGWIYGVFFYKKKMSLKKIMLASFLIELIVDIGMNTLWLYIMMGKPALVNIPVRITKSLILFPIKTAVIYWLSHHSGLDKQIKKFRS</sequence>
<dbReference type="EMBL" id="NGJY01000002">
    <property type="protein sequence ID" value="RSU03548.1"/>
    <property type="molecule type" value="Genomic_DNA"/>
</dbReference>
<feature type="transmembrane region" description="Helical" evidence="1">
    <location>
        <begin position="175"/>
        <end position="193"/>
    </location>
</feature>
<evidence type="ECO:0000256" key="1">
    <source>
        <dbReference type="SAM" id="Phobius"/>
    </source>
</evidence>
<accession>A0A430A8X3</accession>
<dbReference type="GO" id="GO:0022857">
    <property type="term" value="F:transmembrane transporter activity"/>
    <property type="evidence" value="ECO:0007669"/>
    <property type="project" value="InterPro"/>
</dbReference>
<dbReference type="InterPro" id="IPR024529">
    <property type="entry name" value="ECF_trnsprt_substrate-spec"/>
</dbReference>
<keyword evidence="3" id="KW-1185">Reference proteome</keyword>
<dbReference type="Proteomes" id="UP000287101">
    <property type="component" value="Unassembled WGS sequence"/>
</dbReference>
<proteinExistence type="predicted"/>
<dbReference type="InterPro" id="IPR030949">
    <property type="entry name" value="ECF_S_folate_fam"/>
</dbReference>
<protein>
    <recommendedName>
        <fullName evidence="4">ECF transporter S component</fullName>
    </recommendedName>
</protein>
<name>A0A430A8X3_9ENTE</name>
<evidence type="ECO:0000313" key="3">
    <source>
        <dbReference type="Proteomes" id="UP000287101"/>
    </source>
</evidence>
<feature type="transmembrane region" description="Helical" evidence="1">
    <location>
        <begin position="74"/>
        <end position="104"/>
    </location>
</feature>
<keyword evidence="1" id="KW-0472">Membrane</keyword>
<feature type="transmembrane region" description="Helical" evidence="1">
    <location>
        <begin position="142"/>
        <end position="163"/>
    </location>
</feature>
<dbReference type="NCBIfam" id="TIGR04518">
    <property type="entry name" value="ECF_S_folT_fam"/>
    <property type="match status" value="1"/>
</dbReference>
<reference evidence="2 3" key="1">
    <citation type="submission" date="2017-05" db="EMBL/GenBank/DDBJ databases">
        <title>Vagococcus spp. assemblies.</title>
        <authorList>
            <person name="Gulvik C.A."/>
        </authorList>
    </citation>
    <scope>NUCLEOTIDE SEQUENCE [LARGE SCALE GENOMIC DNA]</scope>
    <source>
        <strain evidence="2 3">CCUG 41755</strain>
    </source>
</reference>
<dbReference type="Gene3D" id="1.10.1760.20">
    <property type="match status" value="1"/>
</dbReference>
<feature type="transmembrane region" description="Helical" evidence="1">
    <location>
        <begin position="110"/>
        <end position="130"/>
    </location>
</feature>
<organism evidence="2 3">
    <name type="scientific">Vagococcus fessus</name>
    <dbReference type="NCBI Taxonomy" id="120370"/>
    <lineage>
        <taxon>Bacteria</taxon>
        <taxon>Bacillati</taxon>
        <taxon>Bacillota</taxon>
        <taxon>Bacilli</taxon>
        <taxon>Lactobacillales</taxon>
        <taxon>Enterococcaceae</taxon>
        <taxon>Vagococcus</taxon>
    </lineage>
</organism>
<keyword evidence="1" id="KW-0812">Transmembrane</keyword>
<gene>
    <name evidence="2" type="ORF">CBF31_07505</name>
</gene>
<dbReference type="OrthoDB" id="4624at2"/>
<dbReference type="AlphaFoldDB" id="A0A430A8X3"/>
<keyword evidence="1" id="KW-1133">Transmembrane helix</keyword>
<comment type="caution">
    <text evidence="2">The sequence shown here is derived from an EMBL/GenBank/DDBJ whole genome shotgun (WGS) entry which is preliminary data.</text>
</comment>
<dbReference type="Pfam" id="PF12822">
    <property type="entry name" value="ECF_trnsprt"/>
    <property type="match status" value="1"/>
</dbReference>
<evidence type="ECO:0000313" key="2">
    <source>
        <dbReference type="EMBL" id="RSU03548.1"/>
    </source>
</evidence>
<feature type="transmembrane region" description="Helical" evidence="1">
    <location>
        <begin position="43"/>
        <end position="62"/>
    </location>
</feature>